<keyword evidence="4" id="KW-0963">Cytoplasm</keyword>
<dbReference type="InterPro" id="IPR022687">
    <property type="entry name" value="HTH_DTXR"/>
</dbReference>
<dbReference type="Pfam" id="PF01325">
    <property type="entry name" value="Fe_dep_repress"/>
    <property type="match status" value="1"/>
</dbReference>
<dbReference type="GO" id="GO:0046983">
    <property type="term" value="F:protein dimerization activity"/>
    <property type="evidence" value="ECO:0007669"/>
    <property type="project" value="InterPro"/>
</dbReference>
<dbReference type="InterPro" id="IPR011991">
    <property type="entry name" value="ArsR-like_HTH"/>
</dbReference>
<dbReference type="SMART" id="SM00529">
    <property type="entry name" value="HTH_DTXR"/>
    <property type="match status" value="1"/>
</dbReference>
<keyword evidence="5" id="KW-0678">Repressor</keyword>
<proteinExistence type="inferred from homology"/>
<sequence>MLSPSLEDYLEEIYRFLDQQGYVRTTDIADKLDVSLPSVTKAVKKLSEKGYLDYERYKNIQLTKKGQEVGNFLVTRNKLLRDFLHVIGSNCDKYQEAEAMEHYLSQKTVDAITCLVAFFKQHPEYQQDFFDFQEKFMNTESSQDNSQDDFNLLIKRYESFD</sequence>
<keyword evidence="14" id="KW-1185">Reference proteome</keyword>
<dbReference type="AlphaFoldDB" id="D9QSB0"/>
<evidence type="ECO:0000256" key="1">
    <source>
        <dbReference type="ARBA" id="ARBA00004496"/>
    </source>
</evidence>
<dbReference type="FunFam" id="1.10.10.10:FF:000189">
    <property type="entry name" value="HTH-type transcriptional regulator MntR"/>
    <property type="match status" value="1"/>
</dbReference>
<comment type="similarity">
    <text evidence="2">Belongs to the DtxR/MntR family.</text>
</comment>
<evidence type="ECO:0000313" key="14">
    <source>
        <dbReference type="Proteomes" id="UP000001661"/>
    </source>
</evidence>
<dbReference type="InterPro" id="IPR001367">
    <property type="entry name" value="Fe_dep_repressor"/>
</dbReference>
<protein>
    <recommendedName>
        <fullName evidence="11">Manganese transport regulator</fullName>
    </recommendedName>
</protein>
<dbReference type="NCBIfam" id="NF003025">
    <property type="entry name" value="PRK03902.1"/>
    <property type="match status" value="1"/>
</dbReference>
<dbReference type="InterPro" id="IPR036390">
    <property type="entry name" value="WH_DNA-bd_sf"/>
</dbReference>
<dbReference type="SUPFAM" id="SSF47979">
    <property type="entry name" value="Iron-dependent repressor protein, dimerization domain"/>
    <property type="match status" value="1"/>
</dbReference>
<evidence type="ECO:0000256" key="3">
    <source>
        <dbReference type="ARBA" id="ARBA00011738"/>
    </source>
</evidence>
<evidence type="ECO:0000256" key="2">
    <source>
        <dbReference type="ARBA" id="ARBA00007871"/>
    </source>
</evidence>
<evidence type="ECO:0000256" key="6">
    <source>
        <dbReference type="ARBA" id="ARBA00023015"/>
    </source>
</evidence>
<dbReference type="SUPFAM" id="SSF46785">
    <property type="entry name" value="Winged helix' DNA-binding domain"/>
    <property type="match status" value="1"/>
</dbReference>
<dbReference type="Gene3D" id="1.10.10.10">
    <property type="entry name" value="Winged helix-like DNA-binding domain superfamily/Winged helix DNA-binding domain"/>
    <property type="match status" value="1"/>
</dbReference>
<dbReference type="GO" id="GO:0046914">
    <property type="term" value="F:transition metal ion binding"/>
    <property type="evidence" value="ECO:0007669"/>
    <property type="project" value="InterPro"/>
</dbReference>
<evidence type="ECO:0000256" key="5">
    <source>
        <dbReference type="ARBA" id="ARBA00022491"/>
    </source>
</evidence>
<dbReference type="RefSeq" id="WP_013277013.1">
    <property type="nucleotide sequence ID" value="NC_014378.1"/>
</dbReference>
<dbReference type="EMBL" id="CP002105">
    <property type="protein sequence ID" value="ADL11566.1"/>
    <property type="molecule type" value="Genomic_DNA"/>
</dbReference>
<evidence type="ECO:0000256" key="4">
    <source>
        <dbReference type="ARBA" id="ARBA00022490"/>
    </source>
</evidence>
<reference evidence="13 14" key="1">
    <citation type="journal article" date="2010" name="Stand. Genomic Sci.">
        <title>Complete genome sequence of Acetohalobium arabaticum type strain (Z-7288).</title>
        <authorList>
            <person name="Sikorski J."/>
            <person name="Lapidus A."/>
            <person name="Chertkov O."/>
            <person name="Lucas S."/>
            <person name="Copeland A."/>
            <person name="Glavina Del Rio T."/>
            <person name="Nolan M."/>
            <person name="Tice H."/>
            <person name="Cheng J.F."/>
            <person name="Han C."/>
            <person name="Brambilla E."/>
            <person name="Pitluck S."/>
            <person name="Liolios K."/>
            <person name="Ivanova N."/>
            <person name="Mavromatis K."/>
            <person name="Mikhailova N."/>
            <person name="Pati A."/>
            <person name="Bruce D."/>
            <person name="Detter C."/>
            <person name="Tapia R."/>
            <person name="Goodwin L."/>
            <person name="Chen A."/>
            <person name="Palaniappan K."/>
            <person name="Land M."/>
            <person name="Hauser L."/>
            <person name="Chang Y.J."/>
            <person name="Jeffries C.D."/>
            <person name="Rohde M."/>
            <person name="Goker M."/>
            <person name="Spring S."/>
            <person name="Woyke T."/>
            <person name="Bristow J."/>
            <person name="Eisen J.A."/>
            <person name="Markowitz V."/>
            <person name="Hugenholtz P."/>
            <person name="Kyrpides N.C."/>
            <person name="Klenk H.P."/>
        </authorList>
    </citation>
    <scope>NUCLEOTIDE SEQUENCE [LARGE SCALE GENOMIC DNA]</scope>
    <source>
        <strain evidence="14">ATCC 49924 / DSM 5501 / Z-7288</strain>
    </source>
</reference>
<keyword evidence="10" id="KW-0464">Manganese</keyword>
<dbReference type="KEGG" id="aar:Acear_0014"/>
<keyword evidence="9" id="KW-0804">Transcription</keyword>
<evidence type="ECO:0000256" key="11">
    <source>
        <dbReference type="ARBA" id="ARBA00032593"/>
    </source>
</evidence>
<evidence type="ECO:0000256" key="9">
    <source>
        <dbReference type="ARBA" id="ARBA00023163"/>
    </source>
</evidence>
<dbReference type="InterPro" id="IPR050536">
    <property type="entry name" value="DtxR_MntR_Metal-Reg"/>
</dbReference>
<dbReference type="Proteomes" id="UP000001661">
    <property type="component" value="Chromosome"/>
</dbReference>
<dbReference type="eggNOG" id="COG1321">
    <property type="taxonomic scope" value="Bacteria"/>
</dbReference>
<accession>D9QSB0</accession>
<dbReference type="HOGENOM" id="CLU_069532_3_0_9"/>
<dbReference type="Pfam" id="PF02742">
    <property type="entry name" value="Fe_dep_repr_C"/>
    <property type="match status" value="1"/>
</dbReference>
<dbReference type="PROSITE" id="PS50944">
    <property type="entry name" value="HTH_DTXR"/>
    <property type="match status" value="1"/>
</dbReference>
<dbReference type="Gene3D" id="1.10.60.10">
    <property type="entry name" value="Iron dependent repressor, metal binding and dimerisation domain"/>
    <property type="match status" value="1"/>
</dbReference>
<dbReference type="InterPro" id="IPR036388">
    <property type="entry name" value="WH-like_DNA-bd_sf"/>
</dbReference>
<dbReference type="GO" id="GO:0005737">
    <property type="term" value="C:cytoplasm"/>
    <property type="evidence" value="ECO:0007669"/>
    <property type="project" value="UniProtKB-SubCell"/>
</dbReference>
<organism evidence="13 14">
    <name type="scientific">Acetohalobium arabaticum (strain ATCC 49924 / DSM 5501 / Z-7288)</name>
    <dbReference type="NCBI Taxonomy" id="574087"/>
    <lineage>
        <taxon>Bacteria</taxon>
        <taxon>Bacillati</taxon>
        <taxon>Bacillota</taxon>
        <taxon>Clostridia</taxon>
        <taxon>Halanaerobiales</taxon>
        <taxon>Halobacteroidaceae</taxon>
        <taxon>Acetohalobium</taxon>
    </lineage>
</organism>
<feature type="domain" description="HTH dtxR-type" evidence="12">
    <location>
        <begin position="2"/>
        <end position="63"/>
    </location>
</feature>
<keyword evidence="7" id="KW-0238">DNA-binding</keyword>
<dbReference type="PANTHER" id="PTHR33238:SF11">
    <property type="entry name" value="TRANSCRIPTIONAL REGULATOR MNTR"/>
    <property type="match status" value="1"/>
</dbReference>
<evidence type="ECO:0000256" key="7">
    <source>
        <dbReference type="ARBA" id="ARBA00023125"/>
    </source>
</evidence>
<evidence type="ECO:0000256" key="8">
    <source>
        <dbReference type="ARBA" id="ARBA00023159"/>
    </source>
</evidence>
<evidence type="ECO:0000259" key="12">
    <source>
        <dbReference type="PROSITE" id="PS50944"/>
    </source>
</evidence>
<keyword evidence="6" id="KW-0805">Transcription regulation</keyword>
<evidence type="ECO:0000313" key="13">
    <source>
        <dbReference type="EMBL" id="ADL11566.1"/>
    </source>
</evidence>
<comment type="subcellular location">
    <subcellularLocation>
        <location evidence="1">Cytoplasm</location>
    </subcellularLocation>
</comment>
<keyword evidence="8" id="KW-0010">Activator</keyword>
<dbReference type="CDD" id="cd00090">
    <property type="entry name" value="HTH_ARSR"/>
    <property type="match status" value="1"/>
</dbReference>
<dbReference type="GO" id="GO:0003677">
    <property type="term" value="F:DNA binding"/>
    <property type="evidence" value="ECO:0007669"/>
    <property type="project" value="UniProtKB-KW"/>
</dbReference>
<dbReference type="InterPro" id="IPR036421">
    <property type="entry name" value="Fe_dep_repressor_sf"/>
</dbReference>
<comment type="subunit">
    <text evidence="3">Homodimer.</text>
</comment>
<name>D9QSB0_ACEAZ</name>
<evidence type="ECO:0000256" key="10">
    <source>
        <dbReference type="ARBA" id="ARBA00023211"/>
    </source>
</evidence>
<dbReference type="InterPro" id="IPR022689">
    <property type="entry name" value="Iron_dep_repressor"/>
</dbReference>
<gene>
    <name evidence="13" type="ordered locus">Acear_0014</name>
</gene>
<dbReference type="STRING" id="574087.Acear_0014"/>
<dbReference type="OrthoDB" id="9791355at2"/>
<dbReference type="PANTHER" id="PTHR33238">
    <property type="entry name" value="IRON (METAL) DEPENDENT REPRESSOR, DTXR FAMILY"/>
    <property type="match status" value="1"/>
</dbReference>
<dbReference type="GO" id="GO:0003700">
    <property type="term" value="F:DNA-binding transcription factor activity"/>
    <property type="evidence" value="ECO:0007669"/>
    <property type="project" value="InterPro"/>
</dbReference>